<dbReference type="EMBL" id="CAACVI010000023">
    <property type="protein sequence ID" value="VEN74115.1"/>
    <property type="molecule type" value="Genomic_DNA"/>
</dbReference>
<evidence type="ECO:0000256" key="1">
    <source>
        <dbReference type="SAM" id="Coils"/>
    </source>
</evidence>
<evidence type="ECO:0000313" key="3">
    <source>
        <dbReference type="EMBL" id="VEN74115.1"/>
    </source>
</evidence>
<proteinExistence type="predicted"/>
<feature type="compositionally biased region" description="Acidic residues" evidence="2">
    <location>
        <begin position="427"/>
        <end position="443"/>
    </location>
</feature>
<gene>
    <name evidence="3" type="primary">mad23</name>
    <name evidence="3" type="ORF">EPICR_30045</name>
</gene>
<protein>
    <submittedName>
        <fullName evidence="3">Magnetosome protein Mad23</fullName>
    </submittedName>
</protein>
<dbReference type="Pfam" id="PF13646">
    <property type="entry name" value="HEAT_2"/>
    <property type="match status" value="1"/>
</dbReference>
<feature type="coiled-coil region" evidence="1">
    <location>
        <begin position="48"/>
        <end position="76"/>
    </location>
</feature>
<feature type="region of interest" description="Disordered" evidence="2">
    <location>
        <begin position="326"/>
        <end position="477"/>
    </location>
</feature>
<dbReference type="InterPro" id="IPR021133">
    <property type="entry name" value="HEAT_type_2"/>
</dbReference>
<name>A0A484HMJ2_9BACT</name>
<feature type="compositionally biased region" description="Acidic residues" evidence="2">
    <location>
        <begin position="385"/>
        <end position="409"/>
    </location>
</feature>
<dbReference type="SUPFAM" id="SSF48371">
    <property type="entry name" value="ARM repeat"/>
    <property type="match status" value="1"/>
</dbReference>
<evidence type="ECO:0000256" key="2">
    <source>
        <dbReference type="SAM" id="MobiDB-lite"/>
    </source>
</evidence>
<dbReference type="InterPro" id="IPR011989">
    <property type="entry name" value="ARM-like"/>
</dbReference>
<feature type="compositionally biased region" description="Basic and acidic residues" evidence="2">
    <location>
        <begin position="456"/>
        <end position="472"/>
    </location>
</feature>
<reference evidence="3" key="1">
    <citation type="submission" date="2019-01" db="EMBL/GenBank/DDBJ databases">
        <authorList>
            <consortium name="Genoscope - CEA"/>
            <person name="William W."/>
        </authorList>
    </citation>
    <scope>NUCLEOTIDE SEQUENCE</scope>
    <source>
        <strain evidence="3">CR-1</strain>
    </source>
</reference>
<keyword evidence="1" id="KW-0175">Coiled coil</keyword>
<dbReference type="PROSITE" id="PS50077">
    <property type="entry name" value="HEAT_REPEAT"/>
    <property type="match status" value="1"/>
</dbReference>
<sequence length="524" mass="58346">MVLKGIASGLNGCGKLLVSSYDLSVGGSKAVYDTLKNTSCATVKLFKKANKTAEKIQEEQEIRRILKQDLEVYRKKTGKMERRHEKDFSRVIEEIDSAIKECVKNMDSEGFEALEPAVLDLLDHEVEIKILAATYLGETKQAQLAPILIAALGFNMPGLTDAIIKSIYSIDKKKIESLLSDLLKNPHARIRLTAMSHLDHMLTWKKAVRYQLERLEDKHPEVRLLAVKLLDLKNVQGIKSYLEPLLQDEYENVRKAVVKTLANVNNAEVLPMLVALLNDKVVDIRKTALKAIESIVGEEIKFDIFLTGKKRARAVEALKLHLFTAPGPEEVETAEEEVEPEPEPVEEEPQAAEPEVEPEPDPVKEEPPVAEADPEPETVEAKEEAEPETVAEEPQAAEEEVEPEPEPVAEEPPIAEPETVEAKEEPAPEVETADEEVEPEPVAEEPQAAEADVEPEPEKVEELAEEKSKSDPDQTGYAGIEFTEKNLSAMLKPQLITLCKELGIDISFTMKKALIIKEILSRMS</sequence>
<organism evidence="3">
    <name type="scientific">uncultured Desulfobacteraceae bacterium</name>
    <dbReference type="NCBI Taxonomy" id="218296"/>
    <lineage>
        <taxon>Bacteria</taxon>
        <taxon>Pseudomonadati</taxon>
        <taxon>Thermodesulfobacteriota</taxon>
        <taxon>Desulfobacteria</taxon>
        <taxon>Desulfobacterales</taxon>
        <taxon>Desulfobacteraceae</taxon>
        <taxon>environmental samples</taxon>
    </lineage>
</organism>
<dbReference type="AlphaFoldDB" id="A0A484HMJ2"/>
<dbReference type="Gene3D" id="1.25.10.10">
    <property type="entry name" value="Leucine-rich Repeat Variant"/>
    <property type="match status" value="2"/>
</dbReference>
<feature type="compositionally biased region" description="Acidic residues" evidence="2">
    <location>
        <begin position="329"/>
        <end position="360"/>
    </location>
</feature>
<accession>A0A484HMJ2</accession>
<dbReference type="InterPro" id="IPR016024">
    <property type="entry name" value="ARM-type_fold"/>
</dbReference>